<feature type="transmembrane region" description="Helical" evidence="3">
    <location>
        <begin position="99"/>
        <end position="121"/>
    </location>
</feature>
<keyword evidence="3" id="KW-0812">Transmembrane</keyword>
<keyword evidence="3" id="KW-0472">Membrane</keyword>
<feature type="region of interest" description="Disordered" evidence="2">
    <location>
        <begin position="1"/>
        <end position="22"/>
    </location>
</feature>
<feature type="transmembrane region" description="Helical" evidence="3">
    <location>
        <begin position="399"/>
        <end position="419"/>
    </location>
</feature>
<reference evidence="6" key="1">
    <citation type="submission" date="2025-08" db="UniProtKB">
        <authorList>
            <consortium name="RefSeq"/>
        </authorList>
    </citation>
    <scope>IDENTIFICATION</scope>
</reference>
<feature type="transmembrane region" description="Helical" evidence="3">
    <location>
        <begin position="348"/>
        <end position="366"/>
    </location>
</feature>
<dbReference type="InterPro" id="IPR020846">
    <property type="entry name" value="MFS_dom"/>
</dbReference>
<feature type="transmembrane region" description="Helical" evidence="3">
    <location>
        <begin position="320"/>
        <end position="336"/>
    </location>
</feature>
<dbReference type="Gene3D" id="1.20.1250.20">
    <property type="entry name" value="MFS general substrate transporter like domains"/>
    <property type="match status" value="2"/>
</dbReference>
<dbReference type="PANTHER" id="PTHR11360:SF303">
    <property type="entry name" value="MAJOR FACILITATOR SUPERFAMILY (MFS) PROFILE DOMAIN-CONTAINING PROTEIN"/>
    <property type="match status" value="1"/>
</dbReference>
<dbReference type="RefSeq" id="XP_018497420.2">
    <property type="nucleotide sequence ID" value="XM_018641904.2"/>
</dbReference>
<proteinExistence type="predicted"/>
<evidence type="ECO:0000256" key="1">
    <source>
        <dbReference type="ARBA" id="ARBA00004141"/>
    </source>
</evidence>
<evidence type="ECO:0000256" key="2">
    <source>
        <dbReference type="SAM" id="MobiDB-lite"/>
    </source>
</evidence>
<feature type="transmembrane region" description="Helical" evidence="3">
    <location>
        <begin position="153"/>
        <end position="175"/>
    </location>
</feature>
<dbReference type="InterPro" id="IPR050327">
    <property type="entry name" value="Proton-linked_MCT"/>
</dbReference>
<gene>
    <name evidence="6" type="primary">LOC100901332</name>
</gene>
<evidence type="ECO:0000259" key="4">
    <source>
        <dbReference type="PROSITE" id="PS50850"/>
    </source>
</evidence>
<dbReference type="GO" id="GO:0008028">
    <property type="term" value="F:monocarboxylic acid transmembrane transporter activity"/>
    <property type="evidence" value="ECO:0007669"/>
    <property type="project" value="TreeGrafter"/>
</dbReference>
<sequence length="479" mass="52627">MTSPVETTSPDTEDVEPQDARLLSEEQVTPVMEKMQIEELVEEIRPSSAPRVIEVDSLVSWLVAVSCSWIMFWSLLVNRTSGLLYLSLKNEFNMTREEAAAPMSMAGAISNIFAMVSGLLLKKLPLPVVSSFGIVLTSIGVLLAGAIYTPIVITYSLGILTAIGQSMIFPTNMVAVNTYFKKNRSTASGISYMGGTLVSFFMPFAYEAMEQSVGFRWTLLITGALILNGVFGACVLRYPAQNTEKEPKDNNNVCDEENKTVAKSDAAPMPLSAQLAFIKRPIFLLIVVTGIVFAYELVLFNLTVVAFANEKDLAGKGPLFTLWFYAAGDAIGRLFSGQLSDRGVLRRRTVMALGYLLVSIATFGLALSSHQIVFFLFCFLFGLAAGSIMILFSVLLTEYLGLANLPLAIGVHCLINGLAALPRPKLFKILVKNETQHIALYYFMALIAVATAVVWGLHCLYMNIRKHFGRLRRHPRSVL</sequence>
<dbReference type="KEGG" id="goe:100901332"/>
<name>A0AAJ7L8V6_9ACAR</name>
<dbReference type="InterPro" id="IPR011701">
    <property type="entry name" value="MFS"/>
</dbReference>
<keyword evidence="5" id="KW-1185">Reference proteome</keyword>
<feature type="transmembrane region" description="Helical" evidence="3">
    <location>
        <begin position="128"/>
        <end position="147"/>
    </location>
</feature>
<accession>A0AAJ7L8V6</accession>
<feature type="transmembrane region" description="Helical" evidence="3">
    <location>
        <begin position="217"/>
        <end position="238"/>
    </location>
</feature>
<feature type="transmembrane region" description="Helical" evidence="3">
    <location>
        <begin position="187"/>
        <end position="205"/>
    </location>
</feature>
<dbReference type="Pfam" id="PF07690">
    <property type="entry name" value="MFS_1"/>
    <property type="match status" value="1"/>
</dbReference>
<comment type="subcellular location">
    <subcellularLocation>
        <location evidence="1">Membrane</location>
        <topology evidence="1">Multi-pass membrane protein</topology>
    </subcellularLocation>
</comment>
<feature type="transmembrane region" description="Helical" evidence="3">
    <location>
        <begin position="282"/>
        <end position="308"/>
    </location>
</feature>
<dbReference type="Proteomes" id="UP000694867">
    <property type="component" value="Unplaced"/>
</dbReference>
<evidence type="ECO:0000313" key="6">
    <source>
        <dbReference type="RefSeq" id="XP_018497420.2"/>
    </source>
</evidence>
<evidence type="ECO:0000313" key="5">
    <source>
        <dbReference type="Proteomes" id="UP000694867"/>
    </source>
</evidence>
<organism evidence="5 6">
    <name type="scientific">Galendromus occidentalis</name>
    <name type="common">western predatory mite</name>
    <dbReference type="NCBI Taxonomy" id="34638"/>
    <lineage>
        <taxon>Eukaryota</taxon>
        <taxon>Metazoa</taxon>
        <taxon>Ecdysozoa</taxon>
        <taxon>Arthropoda</taxon>
        <taxon>Chelicerata</taxon>
        <taxon>Arachnida</taxon>
        <taxon>Acari</taxon>
        <taxon>Parasitiformes</taxon>
        <taxon>Mesostigmata</taxon>
        <taxon>Gamasina</taxon>
        <taxon>Phytoseioidea</taxon>
        <taxon>Phytoseiidae</taxon>
        <taxon>Typhlodrominae</taxon>
        <taxon>Galendromus</taxon>
    </lineage>
</organism>
<dbReference type="InterPro" id="IPR036259">
    <property type="entry name" value="MFS_trans_sf"/>
</dbReference>
<feature type="transmembrane region" description="Helical" evidence="3">
    <location>
        <begin position="58"/>
        <end position="79"/>
    </location>
</feature>
<feature type="domain" description="Major facilitator superfamily (MFS) profile" evidence="4">
    <location>
        <begin position="282"/>
        <end position="479"/>
    </location>
</feature>
<dbReference type="SUPFAM" id="SSF103473">
    <property type="entry name" value="MFS general substrate transporter"/>
    <property type="match status" value="1"/>
</dbReference>
<dbReference type="PANTHER" id="PTHR11360">
    <property type="entry name" value="MONOCARBOXYLATE TRANSPORTER"/>
    <property type="match status" value="1"/>
</dbReference>
<dbReference type="PROSITE" id="PS50850">
    <property type="entry name" value="MFS"/>
    <property type="match status" value="1"/>
</dbReference>
<dbReference type="GeneID" id="100901332"/>
<evidence type="ECO:0000256" key="3">
    <source>
        <dbReference type="SAM" id="Phobius"/>
    </source>
</evidence>
<feature type="compositionally biased region" description="Polar residues" evidence="2">
    <location>
        <begin position="1"/>
        <end position="10"/>
    </location>
</feature>
<dbReference type="GO" id="GO:0016020">
    <property type="term" value="C:membrane"/>
    <property type="evidence" value="ECO:0007669"/>
    <property type="project" value="UniProtKB-SubCell"/>
</dbReference>
<dbReference type="AlphaFoldDB" id="A0AAJ7L8V6"/>
<protein>
    <submittedName>
        <fullName evidence="6">Monocarboxylate transporter 12</fullName>
    </submittedName>
</protein>
<feature type="transmembrane region" description="Helical" evidence="3">
    <location>
        <begin position="372"/>
        <end position="392"/>
    </location>
</feature>
<feature type="transmembrane region" description="Helical" evidence="3">
    <location>
        <begin position="439"/>
        <end position="464"/>
    </location>
</feature>
<keyword evidence="3" id="KW-1133">Transmembrane helix</keyword>